<accession>A0AAV2Q393</accession>
<dbReference type="InterPro" id="IPR036397">
    <property type="entry name" value="RNaseH_sf"/>
</dbReference>
<dbReference type="PANTHER" id="PTHR37984:SF5">
    <property type="entry name" value="PROTEIN NYNRIN-LIKE"/>
    <property type="match status" value="1"/>
</dbReference>
<evidence type="ECO:0000313" key="3">
    <source>
        <dbReference type="Proteomes" id="UP001497623"/>
    </source>
</evidence>
<protein>
    <recommendedName>
        <fullName evidence="1">Integrase catalytic domain-containing protein</fullName>
    </recommendedName>
</protein>
<dbReference type="GO" id="GO:0003676">
    <property type="term" value="F:nucleic acid binding"/>
    <property type="evidence" value="ECO:0007669"/>
    <property type="project" value="InterPro"/>
</dbReference>
<dbReference type="InterPro" id="IPR001584">
    <property type="entry name" value="Integrase_cat-core"/>
</dbReference>
<feature type="domain" description="Integrase catalytic" evidence="1">
    <location>
        <begin position="120"/>
        <end position="292"/>
    </location>
</feature>
<dbReference type="PANTHER" id="PTHR37984">
    <property type="entry name" value="PROTEIN CBG26694"/>
    <property type="match status" value="1"/>
</dbReference>
<name>A0AAV2Q393_MEGNR</name>
<proteinExistence type="predicted"/>
<comment type="caution">
    <text evidence="2">The sequence shown here is derived from an EMBL/GenBank/DDBJ whole genome shotgun (WGS) entry which is preliminary data.</text>
</comment>
<dbReference type="InterPro" id="IPR012337">
    <property type="entry name" value="RNaseH-like_sf"/>
</dbReference>
<evidence type="ECO:0000259" key="1">
    <source>
        <dbReference type="PROSITE" id="PS50994"/>
    </source>
</evidence>
<sequence length="307" mass="35253">MEKVIAENNSIWTEDHNEFVLGLIRDGNAIKNNSEYRFLREYKVISLGGVDKIAKKNNGLYMATKSEAPVIIRNSHAETGHGGEKVTLAKIKGLYNNIPMAVVKEYISRCEICCEKKRKRETAPGMVFKPIVVEDFNDRAQIDLVNYQTSSDGSYQYLLHYVECLTKYHIVRPLKSKRAKDVADELLNIFLDFGAPVILQSDNGREFTAEIIRSLSDLWPSLKLVNGRPRHPQTQGVVERANADLKKKLQVWMKENKSKNWSQGCRFVQWQMNTIYHSTIRETPYNALFGNNPRCGLTNKIPEHFFL</sequence>
<dbReference type="AlphaFoldDB" id="A0AAV2Q393"/>
<organism evidence="2 3">
    <name type="scientific">Meganyctiphanes norvegica</name>
    <name type="common">Northern krill</name>
    <name type="synonym">Thysanopoda norvegica</name>
    <dbReference type="NCBI Taxonomy" id="48144"/>
    <lineage>
        <taxon>Eukaryota</taxon>
        <taxon>Metazoa</taxon>
        <taxon>Ecdysozoa</taxon>
        <taxon>Arthropoda</taxon>
        <taxon>Crustacea</taxon>
        <taxon>Multicrustacea</taxon>
        <taxon>Malacostraca</taxon>
        <taxon>Eumalacostraca</taxon>
        <taxon>Eucarida</taxon>
        <taxon>Euphausiacea</taxon>
        <taxon>Euphausiidae</taxon>
        <taxon>Meganyctiphanes</taxon>
    </lineage>
</organism>
<dbReference type="InterPro" id="IPR050951">
    <property type="entry name" value="Retrovirus_Pol_polyprotein"/>
</dbReference>
<dbReference type="Proteomes" id="UP001497623">
    <property type="component" value="Unassembled WGS sequence"/>
</dbReference>
<keyword evidence="3" id="KW-1185">Reference proteome</keyword>
<dbReference type="Gene3D" id="3.30.420.10">
    <property type="entry name" value="Ribonuclease H-like superfamily/Ribonuclease H"/>
    <property type="match status" value="1"/>
</dbReference>
<feature type="non-terminal residue" evidence="2">
    <location>
        <position position="307"/>
    </location>
</feature>
<dbReference type="GO" id="GO:0015074">
    <property type="term" value="P:DNA integration"/>
    <property type="evidence" value="ECO:0007669"/>
    <property type="project" value="InterPro"/>
</dbReference>
<dbReference type="SUPFAM" id="SSF53098">
    <property type="entry name" value="Ribonuclease H-like"/>
    <property type="match status" value="1"/>
</dbReference>
<dbReference type="Pfam" id="PF00665">
    <property type="entry name" value="rve"/>
    <property type="match status" value="1"/>
</dbReference>
<dbReference type="EMBL" id="CAXKWB010003635">
    <property type="protein sequence ID" value="CAL4069748.1"/>
    <property type="molecule type" value="Genomic_DNA"/>
</dbReference>
<reference evidence="2 3" key="1">
    <citation type="submission" date="2024-05" db="EMBL/GenBank/DDBJ databases">
        <authorList>
            <person name="Wallberg A."/>
        </authorList>
    </citation>
    <scope>NUCLEOTIDE SEQUENCE [LARGE SCALE GENOMIC DNA]</scope>
</reference>
<evidence type="ECO:0000313" key="2">
    <source>
        <dbReference type="EMBL" id="CAL4069748.1"/>
    </source>
</evidence>
<dbReference type="PROSITE" id="PS50994">
    <property type="entry name" value="INTEGRASE"/>
    <property type="match status" value="1"/>
</dbReference>
<gene>
    <name evidence="2" type="ORF">MNOR_LOCUS8015</name>
</gene>